<dbReference type="RefSeq" id="WP_354297121.1">
    <property type="nucleotide sequence ID" value="NZ_JBEPLU010000001.1"/>
</dbReference>
<evidence type="ECO:0000256" key="2">
    <source>
        <dbReference type="ARBA" id="ARBA00022691"/>
    </source>
</evidence>
<dbReference type="SUPFAM" id="SSF53335">
    <property type="entry name" value="S-adenosyl-L-methionine-dependent methyltransferases"/>
    <property type="match status" value="1"/>
</dbReference>
<evidence type="ECO:0000313" key="5">
    <source>
        <dbReference type="Proteomes" id="UP001549110"/>
    </source>
</evidence>
<keyword evidence="2" id="KW-0949">S-adenosyl-L-methionine</keyword>
<comment type="caution">
    <text evidence="4">The sequence shown here is derived from an EMBL/GenBank/DDBJ whole genome shotgun (WGS) entry which is preliminary data.</text>
</comment>
<organism evidence="4 5">
    <name type="scientific">Phenylobacterium koreense</name>
    <dbReference type="NCBI Taxonomy" id="266125"/>
    <lineage>
        <taxon>Bacteria</taxon>
        <taxon>Pseudomonadati</taxon>
        <taxon>Pseudomonadota</taxon>
        <taxon>Alphaproteobacteria</taxon>
        <taxon>Caulobacterales</taxon>
        <taxon>Caulobacteraceae</taxon>
        <taxon>Phenylobacterium</taxon>
    </lineage>
</organism>
<dbReference type="PANTHER" id="PTHR47739:SF1">
    <property type="entry name" value="TRNA1(VAL) (ADENINE(37)-N6)-METHYLTRANSFERASE"/>
    <property type="match status" value="1"/>
</dbReference>
<proteinExistence type="predicted"/>
<accession>A0ABV2EE82</accession>
<dbReference type="InterPro" id="IPR007848">
    <property type="entry name" value="Small_mtfrase_dom"/>
</dbReference>
<dbReference type="Pfam" id="PF05175">
    <property type="entry name" value="MTS"/>
    <property type="match status" value="1"/>
</dbReference>
<sequence length="254" mass="26706">MEPVTEHIRVEVSIDRVLGGRVSLRQGRQGYRAGMDAALLAAACDAPEGARVLEIGCGVGGALLAAAARRPGVRFLGLEANPEAAALARENVAANGMGERVEVIDGDIGRRFHSYGLAPFDAAMANPPFFDDAGTLRAPAEAKRQAWIAEGGLAAWTAFLLKAVREGGSITLVHRADRLADILALLAPKAGSFQVRPIHAHADAPAKRILVRALKTGKAPLQLLPPLVLHPRTGAKHTAEAEAILRGEASLGWL</sequence>
<keyword evidence="1" id="KW-0489">Methyltransferase</keyword>
<reference evidence="4 5" key="1">
    <citation type="submission" date="2024-06" db="EMBL/GenBank/DDBJ databases">
        <title>Genomic Encyclopedia of Type Strains, Phase IV (KMG-IV): sequencing the most valuable type-strain genomes for metagenomic binning, comparative biology and taxonomic classification.</title>
        <authorList>
            <person name="Goeker M."/>
        </authorList>
    </citation>
    <scope>NUCLEOTIDE SEQUENCE [LARGE SCALE GENOMIC DNA]</scope>
    <source>
        <strain evidence="4 5">DSM 17809</strain>
    </source>
</reference>
<feature type="domain" description="Methyltransferase small" evidence="3">
    <location>
        <begin position="38"/>
        <end position="134"/>
    </location>
</feature>
<evidence type="ECO:0000256" key="1">
    <source>
        <dbReference type="ARBA" id="ARBA00022603"/>
    </source>
</evidence>
<keyword evidence="1" id="KW-0808">Transferase</keyword>
<dbReference type="PANTHER" id="PTHR47739">
    <property type="entry name" value="TRNA1(VAL) (ADENINE(37)-N6)-METHYLTRANSFERASE"/>
    <property type="match status" value="1"/>
</dbReference>
<evidence type="ECO:0000259" key="3">
    <source>
        <dbReference type="Pfam" id="PF05175"/>
    </source>
</evidence>
<dbReference type="Gene3D" id="3.40.50.150">
    <property type="entry name" value="Vaccinia Virus protein VP39"/>
    <property type="match status" value="1"/>
</dbReference>
<dbReference type="CDD" id="cd02440">
    <property type="entry name" value="AdoMet_MTases"/>
    <property type="match status" value="1"/>
</dbReference>
<keyword evidence="5" id="KW-1185">Reference proteome</keyword>
<evidence type="ECO:0000313" key="4">
    <source>
        <dbReference type="EMBL" id="MET3525343.1"/>
    </source>
</evidence>
<protein>
    <submittedName>
        <fullName evidence="4">tRNA1(Val) A37 N6-methylase TrmN6</fullName>
    </submittedName>
</protein>
<dbReference type="Proteomes" id="UP001549110">
    <property type="component" value="Unassembled WGS sequence"/>
</dbReference>
<name>A0ABV2EE82_9CAUL</name>
<dbReference type="InterPro" id="IPR050210">
    <property type="entry name" value="tRNA_Adenine-N(6)_MTase"/>
</dbReference>
<dbReference type="InterPro" id="IPR029063">
    <property type="entry name" value="SAM-dependent_MTases_sf"/>
</dbReference>
<gene>
    <name evidence="4" type="ORF">ABID41_000438</name>
</gene>
<dbReference type="EMBL" id="JBEPLU010000001">
    <property type="protein sequence ID" value="MET3525343.1"/>
    <property type="molecule type" value="Genomic_DNA"/>
</dbReference>